<gene>
    <name evidence="2" type="ORF">C2845_PM01G37880</name>
</gene>
<sequence length="67" mass="6965">MAGRCGFSPSARLLLLVVLLGAVLLHGDGAVARPLLGIAEAPRRRDWGTLRRTGQAGGPIVPRPAGR</sequence>
<name>A0A3L6TID0_PANMI</name>
<evidence type="ECO:0000313" key="2">
    <source>
        <dbReference type="EMBL" id="RLN40003.1"/>
    </source>
</evidence>
<organism evidence="2 3">
    <name type="scientific">Panicum miliaceum</name>
    <name type="common">Proso millet</name>
    <name type="synonym">Broomcorn millet</name>
    <dbReference type="NCBI Taxonomy" id="4540"/>
    <lineage>
        <taxon>Eukaryota</taxon>
        <taxon>Viridiplantae</taxon>
        <taxon>Streptophyta</taxon>
        <taxon>Embryophyta</taxon>
        <taxon>Tracheophyta</taxon>
        <taxon>Spermatophyta</taxon>
        <taxon>Magnoliopsida</taxon>
        <taxon>Liliopsida</taxon>
        <taxon>Poales</taxon>
        <taxon>Poaceae</taxon>
        <taxon>PACMAD clade</taxon>
        <taxon>Panicoideae</taxon>
        <taxon>Panicodae</taxon>
        <taxon>Paniceae</taxon>
        <taxon>Panicinae</taxon>
        <taxon>Panicum</taxon>
        <taxon>Panicum sect. Panicum</taxon>
    </lineage>
</organism>
<protein>
    <submittedName>
        <fullName evidence="2">Uncharacterized protein</fullName>
    </submittedName>
</protein>
<accession>A0A3L6TID0</accession>
<dbReference type="EMBL" id="PQIB02000001">
    <property type="protein sequence ID" value="RLN40003.1"/>
    <property type="molecule type" value="Genomic_DNA"/>
</dbReference>
<feature type="signal peptide" evidence="1">
    <location>
        <begin position="1"/>
        <end position="29"/>
    </location>
</feature>
<dbReference type="AlphaFoldDB" id="A0A3L6TID0"/>
<keyword evidence="1" id="KW-0732">Signal</keyword>
<reference evidence="3" key="1">
    <citation type="journal article" date="2019" name="Nat. Commun.">
        <title>The genome of broomcorn millet.</title>
        <authorList>
            <person name="Zou C."/>
            <person name="Miki D."/>
            <person name="Li D."/>
            <person name="Tang Q."/>
            <person name="Xiao L."/>
            <person name="Rajput S."/>
            <person name="Deng P."/>
            <person name="Jia W."/>
            <person name="Huang R."/>
            <person name="Zhang M."/>
            <person name="Sun Y."/>
            <person name="Hu J."/>
            <person name="Fu X."/>
            <person name="Schnable P.S."/>
            <person name="Li F."/>
            <person name="Zhang H."/>
            <person name="Feng B."/>
            <person name="Zhu X."/>
            <person name="Liu R."/>
            <person name="Schnable J.C."/>
            <person name="Zhu J.-K."/>
            <person name="Zhang H."/>
        </authorList>
    </citation>
    <scope>NUCLEOTIDE SEQUENCE [LARGE SCALE GENOMIC DNA]</scope>
</reference>
<keyword evidence="3" id="KW-1185">Reference proteome</keyword>
<comment type="caution">
    <text evidence="2">The sequence shown here is derived from an EMBL/GenBank/DDBJ whole genome shotgun (WGS) entry which is preliminary data.</text>
</comment>
<proteinExistence type="predicted"/>
<dbReference type="Proteomes" id="UP000275267">
    <property type="component" value="Unassembled WGS sequence"/>
</dbReference>
<evidence type="ECO:0000313" key="3">
    <source>
        <dbReference type="Proteomes" id="UP000275267"/>
    </source>
</evidence>
<evidence type="ECO:0000256" key="1">
    <source>
        <dbReference type="SAM" id="SignalP"/>
    </source>
</evidence>
<feature type="chain" id="PRO_5018302261" evidence="1">
    <location>
        <begin position="30"/>
        <end position="67"/>
    </location>
</feature>